<keyword evidence="1" id="KW-1133">Transmembrane helix</keyword>
<evidence type="ECO:0000313" key="2">
    <source>
        <dbReference type="EMBL" id="ELU09178.1"/>
    </source>
</evidence>
<dbReference type="EMBL" id="AMQN01006467">
    <property type="status" value="NOT_ANNOTATED_CDS"/>
    <property type="molecule type" value="Genomic_DNA"/>
</dbReference>
<evidence type="ECO:0000313" key="3">
    <source>
        <dbReference type="EnsemblMetazoa" id="CapteP202792"/>
    </source>
</evidence>
<proteinExistence type="predicted"/>
<dbReference type="EnsemblMetazoa" id="CapteT202792">
    <property type="protein sequence ID" value="CapteP202792"/>
    <property type="gene ID" value="CapteG202792"/>
</dbReference>
<protein>
    <recommendedName>
        <fullName evidence="5">SGNH domain-containing protein</fullName>
    </recommendedName>
</protein>
<keyword evidence="4" id="KW-1185">Reference proteome</keyword>
<organism evidence="2">
    <name type="scientific">Capitella teleta</name>
    <name type="common">Polychaete worm</name>
    <dbReference type="NCBI Taxonomy" id="283909"/>
    <lineage>
        <taxon>Eukaryota</taxon>
        <taxon>Metazoa</taxon>
        <taxon>Spiralia</taxon>
        <taxon>Lophotrochozoa</taxon>
        <taxon>Annelida</taxon>
        <taxon>Polychaeta</taxon>
        <taxon>Sedentaria</taxon>
        <taxon>Scolecida</taxon>
        <taxon>Capitellidae</taxon>
        <taxon>Capitella</taxon>
    </lineage>
</organism>
<sequence>MTKLVENSSNQSLVKILMLLFVALSLLVTFYWSELSSKPIQKSAQLRQDNQKKPICSKQFFRRYIQQNHYYPSIVEWADNFTSFQPLACEIVPANIPNCLQKSQIRSIGVLGDSQGKRYALSLQTKLKKAGIACTTIEHEHHGDGKANVNYFARGNQTLRIKTVMGDSYKCNRCASFRSQCQLPGELQKTLRIEYISADLFPAQRHISLGSSNITYEEILFDSYLGNHFPDFNLFFIPMNHLKKYSAANFRDHFEHFLSILKKRKPARSEVYLLPGTAEFESPRVPKSRYKYKRFFGLLALDQIHVLNQNMFSMLKRDIIEHTTSKIYSFLDLVNVTSSLVTLSNDGVHFQPVWYDVLIEAIMGVHCQN</sequence>
<feature type="transmembrane region" description="Helical" evidence="1">
    <location>
        <begin position="12"/>
        <end position="32"/>
    </location>
</feature>
<evidence type="ECO:0000313" key="4">
    <source>
        <dbReference type="Proteomes" id="UP000014760"/>
    </source>
</evidence>
<dbReference type="Proteomes" id="UP000014760">
    <property type="component" value="Unassembled WGS sequence"/>
</dbReference>
<evidence type="ECO:0008006" key="5">
    <source>
        <dbReference type="Google" id="ProtNLM"/>
    </source>
</evidence>
<reference evidence="4" key="1">
    <citation type="submission" date="2012-12" db="EMBL/GenBank/DDBJ databases">
        <authorList>
            <person name="Hellsten U."/>
            <person name="Grimwood J."/>
            <person name="Chapman J.A."/>
            <person name="Shapiro H."/>
            <person name="Aerts A."/>
            <person name="Otillar R.P."/>
            <person name="Terry A.Y."/>
            <person name="Boore J.L."/>
            <person name="Simakov O."/>
            <person name="Marletaz F."/>
            <person name="Cho S.-J."/>
            <person name="Edsinger-Gonzales E."/>
            <person name="Havlak P."/>
            <person name="Kuo D.-H."/>
            <person name="Larsson T."/>
            <person name="Lv J."/>
            <person name="Arendt D."/>
            <person name="Savage R."/>
            <person name="Osoegawa K."/>
            <person name="de Jong P."/>
            <person name="Lindberg D.R."/>
            <person name="Seaver E.C."/>
            <person name="Weisblat D.A."/>
            <person name="Putnam N.H."/>
            <person name="Grigoriev I.V."/>
            <person name="Rokhsar D.S."/>
        </authorList>
    </citation>
    <scope>NUCLEOTIDE SEQUENCE</scope>
    <source>
        <strain evidence="4">I ESC-2004</strain>
    </source>
</reference>
<dbReference type="OrthoDB" id="6326328at2759"/>
<reference evidence="2 4" key="2">
    <citation type="journal article" date="2013" name="Nature">
        <title>Insights into bilaterian evolution from three spiralian genomes.</title>
        <authorList>
            <person name="Simakov O."/>
            <person name="Marletaz F."/>
            <person name="Cho S.J."/>
            <person name="Edsinger-Gonzales E."/>
            <person name="Havlak P."/>
            <person name="Hellsten U."/>
            <person name="Kuo D.H."/>
            <person name="Larsson T."/>
            <person name="Lv J."/>
            <person name="Arendt D."/>
            <person name="Savage R."/>
            <person name="Osoegawa K."/>
            <person name="de Jong P."/>
            <person name="Grimwood J."/>
            <person name="Chapman J.A."/>
            <person name="Shapiro H."/>
            <person name="Aerts A."/>
            <person name="Otillar R.P."/>
            <person name="Terry A.Y."/>
            <person name="Boore J.L."/>
            <person name="Grigoriev I.V."/>
            <person name="Lindberg D.R."/>
            <person name="Seaver E.C."/>
            <person name="Weisblat D.A."/>
            <person name="Putnam N.H."/>
            <person name="Rokhsar D.S."/>
        </authorList>
    </citation>
    <scope>NUCLEOTIDE SEQUENCE</scope>
    <source>
        <strain evidence="2 4">I ESC-2004</strain>
    </source>
</reference>
<accession>R7USR1</accession>
<gene>
    <name evidence="2" type="ORF">CAPTEDRAFT_202792</name>
</gene>
<keyword evidence="1" id="KW-0812">Transmembrane</keyword>
<dbReference type="AlphaFoldDB" id="R7USR1"/>
<name>R7USR1_CAPTE</name>
<keyword evidence="1" id="KW-0472">Membrane</keyword>
<reference evidence="3" key="3">
    <citation type="submission" date="2015-06" db="UniProtKB">
        <authorList>
            <consortium name="EnsemblMetazoa"/>
        </authorList>
    </citation>
    <scope>IDENTIFICATION</scope>
</reference>
<dbReference type="EMBL" id="KB298452">
    <property type="protein sequence ID" value="ELU09178.1"/>
    <property type="molecule type" value="Genomic_DNA"/>
</dbReference>
<evidence type="ECO:0000256" key="1">
    <source>
        <dbReference type="SAM" id="Phobius"/>
    </source>
</evidence>
<dbReference type="HOGENOM" id="CLU_038092_1_0_1"/>